<evidence type="ECO:0000256" key="8">
    <source>
        <dbReference type="ARBA" id="ARBA00023152"/>
    </source>
</evidence>
<dbReference type="EMBL" id="JAPTZU010000001">
    <property type="protein sequence ID" value="MCZ2686098.1"/>
    <property type="molecule type" value="Genomic_DNA"/>
</dbReference>
<dbReference type="PROSITE" id="PS51748">
    <property type="entry name" value="HEXOKINASE_2"/>
    <property type="match status" value="1"/>
</dbReference>
<dbReference type="PANTHER" id="PTHR19443">
    <property type="entry name" value="HEXOKINASE"/>
    <property type="match status" value="1"/>
</dbReference>
<dbReference type="GO" id="GO:0004340">
    <property type="term" value="F:glucokinase activity"/>
    <property type="evidence" value="ECO:0007669"/>
    <property type="project" value="TreeGrafter"/>
</dbReference>
<evidence type="ECO:0000256" key="9">
    <source>
        <dbReference type="ARBA" id="ARBA00047905"/>
    </source>
</evidence>
<reference evidence="13" key="4">
    <citation type="submission" date="2022-12" db="EMBL/GenBank/DDBJ databases">
        <title>Development of a Multilocus Sequence Typing Scheme for Bacteroides fragilis Based on Whole Genome Sequencing Data and Clinical Application.</title>
        <authorList>
            <person name="Nielsen F.D."/>
            <person name="Justesen U.S."/>
        </authorList>
    </citation>
    <scope>NUCLEOTIDE SEQUENCE</scope>
    <source>
        <strain evidence="14">BF_AM_ODE_DK_2015_4</strain>
        <strain evidence="13">BF_BC_ODE_DK_2015_2</strain>
    </source>
</reference>
<dbReference type="RefSeq" id="WP_005778023.1">
    <property type="nucleotide sequence ID" value="NZ_CABJEQ010000001.1"/>
</dbReference>
<dbReference type="Pfam" id="PF00349">
    <property type="entry name" value="Hexokinase_1"/>
    <property type="match status" value="1"/>
</dbReference>
<dbReference type="Gene3D" id="3.30.420.40">
    <property type="match status" value="1"/>
</dbReference>
<evidence type="ECO:0000256" key="6">
    <source>
        <dbReference type="ARBA" id="ARBA00022777"/>
    </source>
</evidence>
<dbReference type="EMBL" id="CP054003">
    <property type="protein sequence ID" value="QKH83337.1"/>
    <property type="molecule type" value="Genomic_DNA"/>
</dbReference>
<dbReference type="UniPathway" id="UPA00109">
    <property type="reaction ID" value="UER00180"/>
</dbReference>
<dbReference type="InterPro" id="IPR022672">
    <property type="entry name" value="Hexokinase_N"/>
</dbReference>
<evidence type="ECO:0000259" key="10">
    <source>
        <dbReference type="Pfam" id="PF00349"/>
    </source>
</evidence>
<feature type="domain" description="Hexokinase C-terminal" evidence="11">
    <location>
        <begin position="196"/>
        <end position="277"/>
    </location>
</feature>
<dbReference type="PRINTS" id="PR00475">
    <property type="entry name" value="HEXOKINASE"/>
</dbReference>
<dbReference type="EMBL" id="JMZZ02000106">
    <property type="protein sequence ID" value="KFX74996.1"/>
    <property type="molecule type" value="Genomic_DNA"/>
</dbReference>
<dbReference type="Gene3D" id="3.40.367.20">
    <property type="match status" value="2"/>
</dbReference>
<dbReference type="EMBL" id="JAPUAC010000006">
    <property type="protein sequence ID" value="MCZ2654578.1"/>
    <property type="molecule type" value="Genomic_DNA"/>
</dbReference>
<sequence length="402" mass="45005">MEKNIFKLDNEQLKGIAYAFREKVEEGLSKKNAEIQCIPTFILPKAADVKGKALVLDLGGTNYRVAIVDFTQEKPVIYPNNGWKKDMSVMKSPGYTREELFKELADLIVEIKREEEMPIGYCFSYPAESVPGGDAKLLRWTKGVDIRKMVGQFVGKPLLDYLNEKNKIKFTGIKVLNDTIASLFAGLTDKSYDAYIGLIVGTGTNMATFIPADKIKKLDPAYSVEGLIPVNLESGNFHPPFLTAVDDTVDAMSDSMGKQRFEKAVSGMYLGDILKAAFPLDEFEEKFDARKLTAIMNYPDIHKDIYVQVARWIYSRSAQLVAASLAGLIALLKSYNKDIHRICLIAEGSLFWSESRKDKSYNILVMEKLQELLRELQLEDVEVHINNMSNANLIGTGIAALT</sequence>
<dbReference type="PANTHER" id="PTHR19443:SF16">
    <property type="entry name" value="HEXOKINASE TYPE 1-RELATED"/>
    <property type="match status" value="1"/>
</dbReference>
<gene>
    <name evidence="12" type="ORF">EE52_0209120</name>
    <name evidence="15" type="ORF">FOC69_02765</name>
    <name evidence="13" type="ORF">O1422_10430</name>
    <name evidence="14" type="ORF">O1433_01075</name>
</gene>
<dbReference type="GO" id="GO:0008865">
    <property type="term" value="F:fructokinase activity"/>
    <property type="evidence" value="ECO:0007669"/>
    <property type="project" value="TreeGrafter"/>
</dbReference>
<dbReference type="InterPro" id="IPR022673">
    <property type="entry name" value="Hexokinase_C"/>
</dbReference>
<keyword evidence="7" id="KW-0067">ATP-binding</keyword>
<dbReference type="SUPFAM" id="SSF53067">
    <property type="entry name" value="Actin-like ATPase domain"/>
    <property type="match status" value="2"/>
</dbReference>
<reference evidence="12" key="1">
    <citation type="book" date="2014" name="THE 24TH EUROPEAN CONGRESS OF CLINICAL MICROBIOLOGY AND INFECTIOUS DISEASES" publisher="ECCMID 2014" city="Barcelona, Spain">
        <title>Identification of resistance genes in three multidrug-resistant Bacteroides fragilis isolates by whole genome sequencing.</title>
        <editorList>
            <person name="Unknown"/>
            <person name="A."/>
        </editorList>
        <authorList>
            <person name="Sydenham T.V."/>
            <person name="Hasman H."/>
            <person name="Wang M."/>
            <person name="Soki J."/>
            <person name="Nagy E."/>
            <person name="Justesen U.S."/>
        </authorList>
    </citation>
    <scope>NUCLEOTIDE SEQUENCE</scope>
    <source>
        <strain evidence="12">DCMOUH0018B</strain>
    </source>
</reference>
<dbReference type="GO" id="GO:0001678">
    <property type="term" value="P:intracellular glucose homeostasis"/>
    <property type="evidence" value="ECO:0007669"/>
    <property type="project" value="InterPro"/>
</dbReference>
<evidence type="ECO:0000313" key="13">
    <source>
        <dbReference type="EMBL" id="MCZ2654578.1"/>
    </source>
</evidence>
<evidence type="ECO:0000313" key="15">
    <source>
        <dbReference type="EMBL" id="QKH83337.1"/>
    </source>
</evidence>
<accession>A0A081UDU9</accession>
<dbReference type="GO" id="GO:0005524">
    <property type="term" value="F:ATP binding"/>
    <property type="evidence" value="ECO:0007669"/>
    <property type="project" value="UniProtKB-KW"/>
</dbReference>
<reference evidence="12" key="2">
    <citation type="submission" date="2014-07" db="EMBL/GenBank/DDBJ databases">
        <title>Genetics and epidemiology of antimicrobial resistance in B. fragilis group.</title>
        <authorList>
            <person name="Sydenham T.V."/>
            <person name="Hasman H."/>
            <person name="Kemp M."/>
            <person name="Justesen U.S."/>
        </authorList>
    </citation>
    <scope>NUCLEOTIDE SEQUENCE [LARGE SCALE GENOMIC DNA]</scope>
    <source>
        <strain evidence="12">DCMOUH0018B</strain>
    </source>
</reference>
<dbReference type="InterPro" id="IPR043129">
    <property type="entry name" value="ATPase_NBD"/>
</dbReference>
<keyword evidence="8" id="KW-0324">Glycolysis</keyword>
<dbReference type="Proteomes" id="UP001079672">
    <property type="component" value="Unassembled WGS sequence"/>
</dbReference>
<dbReference type="CDD" id="cd24000">
    <property type="entry name" value="ASKHA_NBD_HK"/>
    <property type="match status" value="1"/>
</dbReference>
<keyword evidence="5" id="KW-0547">Nucleotide-binding</keyword>
<evidence type="ECO:0000256" key="1">
    <source>
        <dbReference type="ARBA" id="ARBA00004921"/>
    </source>
</evidence>
<dbReference type="PATRIC" id="fig|817.53.peg.1885"/>
<evidence type="ECO:0000256" key="5">
    <source>
        <dbReference type="ARBA" id="ARBA00022741"/>
    </source>
</evidence>
<dbReference type="GeneID" id="99671935"/>
<evidence type="ECO:0000313" key="12">
    <source>
        <dbReference type="EMBL" id="KFX74996.1"/>
    </source>
</evidence>
<dbReference type="AlphaFoldDB" id="A0A081UDU9"/>
<evidence type="ECO:0000313" key="16">
    <source>
        <dbReference type="Proteomes" id="UP000501467"/>
    </source>
</evidence>
<name>A0A081UDU9_BACFG</name>
<comment type="catalytic activity">
    <reaction evidence="9">
        <text>D-fructose + ATP = D-fructose 6-phosphate + ADP + H(+)</text>
        <dbReference type="Rhea" id="RHEA:16125"/>
        <dbReference type="ChEBI" id="CHEBI:15378"/>
        <dbReference type="ChEBI" id="CHEBI:30616"/>
        <dbReference type="ChEBI" id="CHEBI:37721"/>
        <dbReference type="ChEBI" id="CHEBI:61527"/>
        <dbReference type="ChEBI" id="CHEBI:456216"/>
        <dbReference type="EC" id="2.7.1.1"/>
    </reaction>
    <physiologicalReaction direction="left-to-right" evidence="9">
        <dbReference type="Rhea" id="RHEA:16126"/>
    </physiologicalReaction>
</comment>
<dbReference type="GO" id="GO:0005536">
    <property type="term" value="F:D-glucose binding"/>
    <property type="evidence" value="ECO:0007669"/>
    <property type="project" value="InterPro"/>
</dbReference>
<dbReference type="InterPro" id="IPR001312">
    <property type="entry name" value="Hexokinase"/>
</dbReference>
<comment type="pathway">
    <text evidence="2">Carbohydrate metabolism.</text>
</comment>
<feature type="domain" description="Hexokinase N-terminal" evidence="10">
    <location>
        <begin position="5"/>
        <end position="185"/>
    </location>
</feature>
<keyword evidence="6 12" id="KW-0418">Kinase</keyword>
<evidence type="ECO:0000259" key="11">
    <source>
        <dbReference type="Pfam" id="PF03727"/>
    </source>
</evidence>
<evidence type="ECO:0000256" key="4">
    <source>
        <dbReference type="ARBA" id="ARBA00022679"/>
    </source>
</evidence>
<keyword evidence="4" id="KW-0808">Transferase</keyword>
<dbReference type="Pfam" id="PF03727">
    <property type="entry name" value="Hexokinase_2"/>
    <property type="match status" value="2"/>
</dbReference>
<protein>
    <submittedName>
        <fullName evidence="12">Hexokinase</fullName>
    </submittedName>
</protein>
<dbReference type="Proteomes" id="UP001075704">
    <property type="component" value="Unassembled WGS sequence"/>
</dbReference>
<evidence type="ECO:0000256" key="7">
    <source>
        <dbReference type="ARBA" id="ARBA00022840"/>
    </source>
</evidence>
<dbReference type="Proteomes" id="UP000501467">
    <property type="component" value="Chromosome"/>
</dbReference>
<evidence type="ECO:0000256" key="3">
    <source>
        <dbReference type="ARBA" id="ARBA00009225"/>
    </source>
</evidence>
<reference evidence="15 16" key="3">
    <citation type="submission" date="2020-05" db="EMBL/GenBank/DDBJ databases">
        <title>FDA dAtabase for Regulatory Grade micrObial Sequences (FDA-ARGOS): Supporting development and validation of Infectious Disease Dx tests.</title>
        <authorList>
            <person name="Bojja K."/>
            <person name="Kessler A."/>
            <person name="Tallon L."/>
            <person name="Sadzewicz L."/>
            <person name="Zhao X."/>
            <person name="Vavikolanu K."/>
            <person name="Mehta A."/>
            <person name="Aluvathingal J."/>
            <person name="Nadendla S."/>
            <person name="Myers T."/>
            <person name="Yan Y."/>
            <person name="Sichtig H."/>
        </authorList>
    </citation>
    <scope>NUCLEOTIDE SEQUENCE [LARGE SCALE GENOMIC DNA]</scope>
    <source>
        <strain evidence="15 16">FDAARGOS_763</strain>
    </source>
</reference>
<proteinExistence type="inferred from homology"/>
<comment type="pathway">
    <text evidence="1">Carbohydrate degradation.</text>
</comment>
<evidence type="ECO:0000313" key="14">
    <source>
        <dbReference type="EMBL" id="MCZ2686098.1"/>
    </source>
</evidence>
<evidence type="ECO:0000256" key="2">
    <source>
        <dbReference type="ARBA" id="ARBA00005007"/>
    </source>
</evidence>
<organism evidence="12">
    <name type="scientific">Bacteroides fragilis</name>
    <dbReference type="NCBI Taxonomy" id="817"/>
    <lineage>
        <taxon>Bacteria</taxon>
        <taxon>Pseudomonadati</taxon>
        <taxon>Bacteroidota</taxon>
        <taxon>Bacteroidia</taxon>
        <taxon>Bacteroidales</taxon>
        <taxon>Bacteroidaceae</taxon>
        <taxon>Bacteroides</taxon>
    </lineage>
</organism>
<dbReference type="GO" id="GO:0006096">
    <property type="term" value="P:glycolytic process"/>
    <property type="evidence" value="ECO:0007669"/>
    <property type="project" value="UniProtKB-UniPathway"/>
</dbReference>
<feature type="domain" description="Hexokinase C-terminal" evidence="11">
    <location>
        <begin position="303"/>
        <end position="401"/>
    </location>
</feature>
<dbReference type="GO" id="GO:0006006">
    <property type="term" value="P:glucose metabolic process"/>
    <property type="evidence" value="ECO:0007669"/>
    <property type="project" value="TreeGrafter"/>
</dbReference>
<comment type="similarity">
    <text evidence="3">Belongs to the hexokinase family.</text>
</comment>